<dbReference type="GO" id="GO:0005789">
    <property type="term" value="C:endoplasmic reticulum membrane"/>
    <property type="evidence" value="ECO:0007669"/>
    <property type="project" value="InterPro"/>
</dbReference>
<keyword evidence="9" id="KW-1185">Reference proteome</keyword>
<evidence type="ECO:0000256" key="1">
    <source>
        <dbReference type="ARBA" id="ARBA00004211"/>
    </source>
</evidence>
<name>A0AAV5RKE9_STABA</name>
<dbReference type="EMBL" id="BTGC01000008">
    <property type="protein sequence ID" value="GMM51621.1"/>
    <property type="molecule type" value="Genomic_DNA"/>
</dbReference>
<dbReference type="InterPro" id="IPR008962">
    <property type="entry name" value="PapD-like_sf"/>
</dbReference>
<dbReference type="Pfam" id="PF00635">
    <property type="entry name" value="Motile_Sperm"/>
    <property type="match status" value="1"/>
</dbReference>
<dbReference type="GO" id="GO:0005886">
    <property type="term" value="C:plasma membrane"/>
    <property type="evidence" value="ECO:0007669"/>
    <property type="project" value="TreeGrafter"/>
</dbReference>
<evidence type="ECO:0000256" key="6">
    <source>
        <dbReference type="SAM" id="MobiDB-lite"/>
    </source>
</evidence>
<dbReference type="AlphaFoldDB" id="A0AAV5RKE9"/>
<feature type="compositionally biased region" description="Basic and acidic residues" evidence="6">
    <location>
        <begin position="366"/>
        <end position="376"/>
    </location>
</feature>
<evidence type="ECO:0000256" key="4">
    <source>
        <dbReference type="ARBA" id="ARBA00022989"/>
    </source>
</evidence>
<evidence type="ECO:0000313" key="8">
    <source>
        <dbReference type="EMBL" id="GMM51621.1"/>
    </source>
</evidence>
<dbReference type="Proteomes" id="UP001362899">
    <property type="component" value="Unassembled WGS sequence"/>
</dbReference>
<evidence type="ECO:0000256" key="5">
    <source>
        <dbReference type="ARBA" id="ARBA00023136"/>
    </source>
</evidence>
<dbReference type="GO" id="GO:0033149">
    <property type="term" value="F:FFAT motif binding"/>
    <property type="evidence" value="ECO:0007669"/>
    <property type="project" value="TreeGrafter"/>
</dbReference>
<keyword evidence="5" id="KW-0472">Membrane</keyword>
<feature type="region of interest" description="Disordered" evidence="6">
    <location>
        <begin position="335"/>
        <end position="394"/>
    </location>
</feature>
<protein>
    <submittedName>
        <fullName evidence="8">Phosphatidylinositol-binding protein</fullName>
    </submittedName>
</protein>
<dbReference type="PANTHER" id="PTHR10809:SF6">
    <property type="entry name" value="AT11025P-RELATED"/>
    <property type="match status" value="1"/>
</dbReference>
<organism evidence="8 9">
    <name type="scientific">Starmerella bacillaris</name>
    <name type="common">Yeast</name>
    <name type="synonym">Candida zemplinina</name>
    <dbReference type="NCBI Taxonomy" id="1247836"/>
    <lineage>
        <taxon>Eukaryota</taxon>
        <taxon>Fungi</taxon>
        <taxon>Dikarya</taxon>
        <taxon>Ascomycota</taxon>
        <taxon>Saccharomycotina</taxon>
        <taxon>Dipodascomycetes</taxon>
        <taxon>Dipodascales</taxon>
        <taxon>Trichomonascaceae</taxon>
        <taxon>Starmerella</taxon>
    </lineage>
</organism>
<evidence type="ECO:0000256" key="2">
    <source>
        <dbReference type="ARBA" id="ARBA00008932"/>
    </source>
</evidence>
<dbReference type="SUPFAM" id="SSF49354">
    <property type="entry name" value="PapD-like"/>
    <property type="match status" value="1"/>
</dbReference>
<feature type="region of interest" description="Disordered" evidence="6">
    <location>
        <begin position="149"/>
        <end position="204"/>
    </location>
</feature>
<gene>
    <name evidence="8" type="ORF">DASB73_025840</name>
</gene>
<comment type="caution">
    <text evidence="8">The sequence shown here is derived from an EMBL/GenBank/DDBJ whole genome shotgun (WGS) entry which is preliminary data.</text>
</comment>
<dbReference type="PANTHER" id="PTHR10809">
    <property type="entry name" value="VESICLE-ASSOCIATED MEMBRANE PROTEIN-ASSOCIATED PROTEIN"/>
    <property type="match status" value="1"/>
</dbReference>
<evidence type="ECO:0000313" key="9">
    <source>
        <dbReference type="Proteomes" id="UP001362899"/>
    </source>
</evidence>
<accession>A0AAV5RKE9</accession>
<feature type="domain" description="MSP" evidence="7">
    <location>
        <begin position="1"/>
        <end position="127"/>
    </location>
</feature>
<dbReference type="Gene3D" id="2.60.40.10">
    <property type="entry name" value="Immunoglobulins"/>
    <property type="match status" value="1"/>
</dbReference>
<evidence type="ECO:0000256" key="3">
    <source>
        <dbReference type="ARBA" id="ARBA00022692"/>
    </source>
</evidence>
<sequence>MDITPKTIVFSPPFGQVSATHITLKNNENKNLIYKIKTTAPQLYCVKPNSASIPAGSSLDVAITRQGQEVDTSKPCKDKFLILYTPVTEQMLSETDKISELWAQIEEKSKSAGQKVFEAQKLTVRYDDSPIADRSGSTEPADSTVYHAATSATPEHKPEHVSSATQKVSELDGIPPKSTEIDMGDAKTGPHLANSNLPDGPEPEHAEDLLAKLRKEREQKPESEQEISKEYAEAAAAGAAAAVAAVSKELDEAGIKHKPSSVYENDYNIKQKDIDSAENIGEKTVETESKIINSAPASVAPAAPVKPVTPAPAAPVEPVSYSAYKPVNPVPEAVNGDKGKITINKVDSQPSTDGDKGKITINKVDNQSKTDGDKGKLTVNQVDSQPKTDGDKGKFSINEIKQEASEIAPVQEVSLNVTVILVILAFFVGWKFF</sequence>
<proteinExistence type="inferred from homology"/>
<dbReference type="PROSITE" id="PS50202">
    <property type="entry name" value="MSP"/>
    <property type="match status" value="1"/>
</dbReference>
<dbReference type="GO" id="GO:0061817">
    <property type="term" value="P:endoplasmic reticulum-plasma membrane tethering"/>
    <property type="evidence" value="ECO:0007669"/>
    <property type="project" value="TreeGrafter"/>
</dbReference>
<dbReference type="InterPro" id="IPR016763">
    <property type="entry name" value="VAP"/>
</dbReference>
<keyword evidence="4" id="KW-1133">Transmembrane helix</keyword>
<dbReference type="GO" id="GO:0090158">
    <property type="term" value="P:endoplasmic reticulum membrane organization"/>
    <property type="evidence" value="ECO:0007669"/>
    <property type="project" value="TreeGrafter"/>
</dbReference>
<reference evidence="8 9" key="1">
    <citation type="journal article" date="2023" name="Elife">
        <title>Identification of key yeast species and microbe-microbe interactions impacting larval growth of Drosophila in the wild.</title>
        <authorList>
            <person name="Mure A."/>
            <person name="Sugiura Y."/>
            <person name="Maeda R."/>
            <person name="Honda K."/>
            <person name="Sakurai N."/>
            <person name="Takahashi Y."/>
            <person name="Watada M."/>
            <person name="Katoh T."/>
            <person name="Gotoh A."/>
            <person name="Gotoh Y."/>
            <person name="Taniguchi I."/>
            <person name="Nakamura K."/>
            <person name="Hayashi T."/>
            <person name="Katayama T."/>
            <person name="Uemura T."/>
            <person name="Hattori Y."/>
        </authorList>
    </citation>
    <scope>NUCLEOTIDE SEQUENCE [LARGE SCALE GENOMIC DNA]</scope>
    <source>
        <strain evidence="8 9">SB-73</strain>
    </source>
</reference>
<dbReference type="InterPro" id="IPR013783">
    <property type="entry name" value="Ig-like_fold"/>
</dbReference>
<dbReference type="InterPro" id="IPR000535">
    <property type="entry name" value="MSP_dom"/>
</dbReference>
<evidence type="ECO:0000259" key="7">
    <source>
        <dbReference type="PROSITE" id="PS50202"/>
    </source>
</evidence>
<comment type="similarity">
    <text evidence="2">Belongs to the VAMP-associated protein (VAP) (TC 9.B.17) family.</text>
</comment>
<comment type="subcellular location">
    <subcellularLocation>
        <location evidence="1">Membrane</location>
        <topology evidence="1">Single-pass type IV membrane protein</topology>
    </subcellularLocation>
</comment>
<keyword evidence="3" id="KW-0812">Transmembrane</keyword>